<organism evidence="2 3">
    <name type="scientific">Chrysophaeum taylorii</name>
    <dbReference type="NCBI Taxonomy" id="2483200"/>
    <lineage>
        <taxon>Eukaryota</taxon>
        <taxon>Sar</taxon>
        <taxon>Stramenopiles</taxon>
        <taxon>Ochrophyta</taxon>
        <taxon>Pelagophyceae</taxon>
        <taxon>Pelagomonadales</taxon>
        <taxon>Pelagomonadaceae</taxon>
        <taxon>Chrysophaeum</taxon>
    </lineage>
</organism>
<protein>
    <recommendedName>
        <fullName evidence="4">PSI-F</fullName>
    </recommendedName>
</protein>
<feature type="chain" id="PRO_5042195644" description="PSI-F" evidence="1">
    <location>
        <begin position="19"/>
        <end position="97"/>
    </location>
</feature>
<dbReference type="AlphaFoldDB" id="A0AAD7UCR1"/>
<accession>A0AAD7UCR1</accession>
<evidence type="ECO:0000256" key="1">
    <source>
        <dbReference type="SAM" id="SignalP"/>
    </source>
</evidence>
<sequence length="97" mass="10356">MTLLIFVCAMAAAMRPTADPVRRSLVLAPATAAVPNAVVAIEKPGEKLDEATVKKYKAIYSAKEKMPKKAQEGYMKKVCDSGVLGPSILGFLLCSSR</sequence>
<keyword evidence="1" id="KW-0732">Signal</keyword>
<comment type="caution">
    <text evidence="2">The sequence shown here is derived from an EMBL/GenBank/DDBJ whole genome shotgun (WGS) entry which is preliminary data.</text>
</comment>
<dbReference type="Proteomes" id="UP001230188">
    <property type="component" value="Unassembled WGS sequence"/>
</dbReference>
<evidence type="ECO:0000313" key="3">
    <source>
        <dbReference type="Proteomes" id="UP001230188"/>
    </source>
</evidence>
<evidence type="ECO:0000313" key="2">
    <source>
        <dbReference type="EMBL" id="KAJ8601313.1"/>
    </source>
</evidence>
<reference evidence="2" key="1">
    <citation type="submission" date="2023-01" db="EMBL/GenBank/DDBJ databases">
        <title>Metagenome sequencing of chrysophaentin producing Chrysophaeum taylorii.</title>
        <authorList>
            <person name="Davison J."/>
            <person name="Bewley C."/>
        </authorList>
    </citation>
    <scope>NUCLEOTIDE SEQUENCE</scope>
    <source>
        <strain evidence="2">NIES-1699</strain>
    </source>
</reference>
<evidence type="ECO:0008006" key="4">
    <source>
        <dbReference type="Google" id="ProtNLM"/>
    </source>
</evidence>
<dbReference type="EMBL" id="JAQMWT010000439">
    <property type="protein sequence ID" value="KAJ8601313.1"/>
    <property type="molecule type" value="Genomic_DNA"/>
</dbReference>
<keyword evidence="3" id="KW-1185">Reference proteome</keyword>
<proteinExistence type="predicted"/>
<gene>
    <name evidence="2" type="ORF">CTAYLR_007248</name>
</gene>
<name>A0AAD7UCR1_9STRA</name>
<feature type="signal peptide" evidence="1">
    <location>
        <begin position="1"/>
        <end position="18"/>
    </location>
</feature>